<protein>
    <recommendedName>
        <fullName evidence="1">NAD-dependent epimerase/dehydratase domain-containing protein</fullName>
    </recommendedName>
</protein>
<dbReference type="OrthoDB" id="10262413at2759"/>
<accession>A0A5N6TJS3</accession>
<evidence type="ECO:0000313" key="3">
    <source>
        <dbReference type="Proteomes" id="UP000325780"/>
    </source>
</evidence>
<dbReference type="InterPro" id="IPR001509">
    <property type="entry name" value="Epimerase_deHydtase"/>
</dbReference>
<dbReference type="GO" id="GO:0005737">
    <property type="term" value="C:cytoplasm"/>
    <property type="evidence" value="ECO:0007669"/>
    <property type="project" value="TreeGrafter"/>
</dbReference>
<evidence type="ECO:0000313" key="2">
    <source>
        <dbReference type="EMBL" id="KAE8146614.1"/>
    </source>
</evidence>
<dbReference type="AlphaFoldDB" id="A0A5N6TJS3"/>
<organism evidence="2 3">
    <name type="scientific">Aspergillus avenaceus</name>
    <dbReference type="NCBI Taxonomy" id="36643"/>
    <lineage>
        <taxon>Eukaryota</taxon>
        <taxon>Fungi</taxon>
        <taxon>Dikarya</taxon>
        <taxon>Ascomycota</taxon>
        <taxon>Pezizomycotina</taxon>
        <taxon>Eurotiomycetes</taxon>
        <taxon>Eurotiomycetidae</taxon>
        <taxon>Eurotiales</taxon>
        <taxon>Aspergillaceae</taxon>
        <taxon>Aspergillus</taxon>
        <taxon>Aspergillus subgen. Circumdati</taxon>
    </lineage>
</organism>
<evidence type="ECO:0000259" key="1">
    <source>
        <dbReference type="Pfam" id="PF01370"/>
    </source>
</evidence>
<dbReference type="InterPro" id="IPR036291">
    <property type="entry name" value="NAD(P)-bd_dom_sf"/>
</dbReference>
<proteinExistence type="predicted"/>
<reference evidence="2 3" key="1">
    <citation type="submission" date="2019-04" db="EMBL/GenBank/DDBJ databases">
        <title>Friends and foes A comparative genomics study of 23 Aspergillus species from section Flavi.</title>
        <authorList>
            <consortium name="DOE Joint Genome Institute"/>
            <person name="Kjaerbolling I."/>
            <person name="Vesth T."/>
            <person name="Frisvad J.C."/>
            <person name="Nybo J.L."/>
            <person name="Theobald S."/>
            <person name="Kildgaard S."/>
            <person name="Isbrandt T."/>
            <person name="Kuo A."/>
            <person name="Sato A."/>
            <person name="Lyhne E.K."/>
            <person name="Kogle M.E."/>
            <person name="Wiebenga A."/>
            <person name="Kun R.S."/>
            <person name="Lubbers R.J."/>
            <person name="Makela M.R."/>
            <person name="Barry K."/>
            <person name="Chovatia M."/>
            <person name="Clum A."/>
            <person name="Daum C."/>
            <person name="Haridas S."/>
            <person name="He G."/>
            <person name="LaButti K."/>
            <person name="Lipzen A."/>
            <person name="Mondo S."/>
            <person name="Riley R."/>
            <person name="Salamov A."/>
            <person name="Simmons B.A."/>
            <person name="Magnuson J.K."/>
            <person name="Henrissat B."/>
            <person name="Mortensen U.H."/>
            <person name="Larsen T.O."/>
            <person name="Devries R.P."/>
            <person name="Grigoriev I.V."/>
            <person name="Machida M."/>
            <person name="Baker S.E."/>
            <person name="Andersen M.R."/>
        </authorList>
    </citation>
    <scope>NUCLEOTIDE SEQUENCE [LARGE SCALE GENOMIC DNA]</scope>
    <source>
        <strain evidence="2 3">IBT 18842</strain>
    </source>
</reference>
<sequence length="184" mass="20206">MAPTIFGLGTGPFNRYSIQLPALIADALKSGSCGVIGDGKTRWSHIHILDLATLHTTILRKICTNIPIASGRKGIYFCESGEHTHFEFSRRLAEAGYELGLLKSADVKETNLQIAGDKWAFGSAKRAELAFASNARTKAGLGRKLGWAPLHGHEWENTFKVELSEIRNNPPGEREIPQVLLNKN</sequence>
<dbReference type="Proteomes" id="UP000325780">
    <property type="component" value="Unassembled WGS sequence"/>
</dbReference>
<dbReference type="InterPro" id="IPR051783">
    <property type="entry name" value="NAD(P)-dependent_oxidoreduct"/>
</dbReference>
<dbReference type="SUPFAM" id="SSF51735">
    <property type="entry name" value="NAD(P)-binding Rossmann-fold domains"/>
    <property type="match status" value="1"/>
</dbReference>
<dbReference type="PANTHER" id="PTHR48079">
    <property type="entry name" value="PROTEIN YEEZ"/>
    <property type="match status" value="1"/>
</dbReference>
<dbReference type="PANTHER" id="PTHR48079:SF6">
    <property type="entry name" value="NAD(P)-BINDING DOMAIN-CONTAINING PROTEIN-RELATED"/>
    <property type="match status" value="1"/>
</dbReference>
<dbReference type="Pfam" id="PF01370">
    <property type="entry name" value="Epimerase"/>
    <property type="match status" value="1"/>
</dbReference>
<name>A0A5N6TJS3_ASPAV</name>
<dbReference type="GO" id="GO:0004029">
    <property type="term" value="F:aldehyde dehydrogenase (NAD+) activity"/>
    <property type="evidence" value="ECO:0007669"/>
    <property type="project" value="TreeGrafter"/>
</dbReference>
<dbReference type="Gene3D" id="3.40.50.720">
    <property type="entry name" value="NAD(P)-binding Rossmann-like Domain"/>
    <property type="match status" value="1"/>
</dbReference>
<dbReference type="EMBL" id="ML742252">
    <property type="protein sequence ID" value="KAE8146614.1"/>
    <property type="molecule type" value="Genomic_DNA"/>
</dbReference>
<feature type="domain" description="NAD-dependent epimerase/dehydratase" evidence="1">
    <location>
        <begin position="11"/>
        <end position="61"/>
    </location>
</feature>
<gene>
    <name evidence="2" type="ORF">BDV25DRAFT_169771</name>
</gene>
<keyword evidence="3" id="KW-1185">Reference proteome</keyword>